<feature type="domain" description="RING-type" evidence="25">
    <location>
        <begin position="16"/>
        <end position="63"/>
    </location>
</feature>
<dbReference type="GO" id="GO:0006913">
    <property type="term" value="P:nucleocytoplasmic transport"/>
    <property type="evidence" value="ECO:0007669"/>
    <property type="project" value="InterPro"/>
</dbReference>
<dbReference type="EMBL" id="CAJPWZ010001368">
    <property type="protein sequence ID" value="CAG2213588.1"/>
    <property type="molecule type" value="Genomic_DNA"/>
</dbReference>
<evidence type="ECO:0000256" key="6">
    <source>
        <dbReference type="ARBA" id="ARBA00017887"/>
    </source>
</evidence>
<feature type="region of interest" description="Disordered" evidence="24">
    <location>
        <begin position="866"/>
        <end position="895"/>
    </location>
</feature>
<evidence type="ECO:0000256" key="3">
    <source>
        <dbReference type="ARBA" id="ARBA00004126"/>
    </source>
</evidence>
<dbReference type="SMART" id="SM00160">
    <property type="entry name" value="RanBD"/>
    <property type="match status" value="2"/>
</dbReference>
<gene>
    <name evidence="29" type="ORF">MEDL_27495</name>
</gene>
<comment type="similarity">
    <text evidence="19">Belongs to the NUP153 family.</text>
</comment>
<organism evidence="29 30">
    <name type="scientific">Mytilus edulis</name>
    <name type="common">Blue mussel</name>
    <dbReference type="NCBI Taxonomy" id="6550"/>
    <lineage>
        <taxon>Eukaryota</taxon>
        <taxon>Metazoa</taxon>
        <taxon>Spiralia</taxon>
        <taxon>Lophotrochozoa</taxon>
        <taxon>Mollusca</taxon>
        <taxon>Bivalvia</taxon>
        <taxon>Autobranchia</taxon>
        <taxon>Pteriomorphia</taxon>
        <taxon>Mytilida</taxon>
        <taxon>Mytiloidea</taxon>
        <taxon>Mytilidae</taxon>
        <taxon>Mytilinae</taxon>
        <taxon>Mytilus</taxon>
    </lineage>
</organism>
<dbReference type="InterPro" id="IPR018957">
    <property type="entry name" value="Znf_C3HC4_RING-type"/>
</dbReference>
<dbReference type="PROSITE" id="PS01358">
    <property type="entry name" value="ZF_RANBP2_1"/>
    <property type="match status" value="2"/>
</dbReference>
<dbReference type="InterPro" id="IPR001876">
    <property type="entry name" value="Znf_RanBP2"/>
</dbReference>
<dbReference type="EC" id="2.3.2.31" evidence="5"/>
<dbReference type="InterPro" id="IPR017907">
    <property type="entry name" value="Znf_RING_CS"/>
</dbReference>
<dbReference type="SUPFAM" id="SSF50729">
    <property type="entry name" value="PH domain-like"/>
    <property type="match status" value="2"/>
</dbReference>
<evidence type="ECO:0000256" key="20">
    <source>
        <dbReference type="ARBA" id="ARBA00068609"/>
    </source>
</evidence>
<dbReference type="GO" id="GO:0008270">
    <property type="term" value="F:zinc ion binding"/>
    <property type="evidence" value="ECO:0007669"/>
    <property type="project" value="UniProtKB-KW"/>
</dbReference>
<dbReference type="Pfam" id="PF00638">
    <property type="entry name" value="Ran_BP1"/>
    <property type="match status" value="2"/>
</dbReference>
<evidence type="ECO:0000256" key="8">
    <source>
        <dbReference type="ARBA" id="ARBA00022723"/>
    </source>
</evidence>
<dbReference type="SMART" id="SM00547">
    <property type="entry name" value="ZnF_RBZ"/>
    <property type="match status" value="3"/>
</dbReference>
<evidence type="ECO:0000256" key="23">
    <source>
        <dbReference type="PROSITE-ProRule" id="PRU00322"/>
    </source>
</evidence>
<dbReference type="InterPro" id="IPR045256">
    <property type="entry name" value="RanBP1_RanBD"/>
</dbReference>
<comment type="caution">
    <text evidence="29">The sequence shown here is derived from an EMBL/GenBank/DDBJ whole genome shotgun (WGS) entry which is preliminary data.</text>
</comment>
<dbReference type="CDD" id="cd13179">
    <property type="entry name" value="RanBD_RanBP1"/>
    <property type="match status" value="2"/>
</dbReference>
<evidence type="ECO:0000256" key="17">
    <source>
        <dbReference type="ARBA" id="ARBA00023136"/>
    </source>
</evidence>
<dbReference type="OrthoDB" id="2357150at2759"/>
<keyword evidence="14" id="KW-0811">Translocation</keyword>
<dbReference type="GO" id="GO:0005643">
    <property type="term" value="C:nuclear pore"/>
    <property type="evidence" value="ECO:0007669"/>
    <property type="project" value="UniProtKB-SubCell"/>
</dbReference>
<evidence type="ECO:0000256" key="10">
    <source>
        <dbReference type="ARBA" id="ARBA00022771"/>
    </source>
</evidence>
<dbReference type="FunFam" id="2.30.29.30:FF:000018">
    <property type="entry name" value="E3 SUMO-protein ligase RanBP2"/>
    <property type="match status" value="2"/>
</dbReference>
<evidence type="ECO:0000313" key="29">
    <source>
        <dbReference type="EMBL" id="CAG2213588.1"/>
    </source>
</evidence>
<evidence type="ECO:0000259" key="25">
    <source>
        <dbReference type="PROSITE" id="PS50089"/>
    </source>
</evidence>
<dbReference type="PANTHER" id="PTHR23138">
    <property type="entry name" value="RAN BINDING PROTEIN"/>
    <property type="match status" value="1"/>
</dbReference>
<dbReference type="InterPro" id="IPR036443">
    <property type="entry name" value="Znf_RanBP2_sf"/>
</dbReference>
<feature type="domain" description="RanBD1" evidence="27">
    <location>
        <begin position="564"/>
        <end position="698"/>
    </location>
</feature>
<dbReference type="PROSITE" id="PS50199">
    <property type="entry name" value="ZF_RANBP2_2"/>
    <property type="match status" value="2"/>
</dbReference>
<evidence type="ECO:0000259" key="27">
    <source>
        <dbReference type="PROSITE" id="PS50196"/>
    </source>
</evidence>
<dbReference type="FunFam" id="4.10.1060.10:FF:000001">
    <property type="entry name" value="Nuclear pore complex protein Nup153"/>
    <property type="match status" value="2"/>
</dbReference>
<comment type="cofactor">
    <cofactor evidence="2">
        <name>Zn(2+)</name>
        <dbReference type="ChEBI" id="CHEBI:29105"/>
    </cofactor>
</comment>
<dbReference type="PROSITE" id="PS50119">
    <property type="entry name" value="ZF_BBOX"/>
    <property type="match status" value="1"/>
</dbReference>
<keyword evidence="7" id="KW-0813">Transport</keyword>
<dbReference type="GO" id="GO:0005737">
    <property type="term" value="C:cytoplasm"/>
    <property type="evidence" value="ECO:0007669"/>
    <property type="project" value="TreeGrafter"/>
</dbReference>
<keyword evidence="15" id="KW-0238">DNA-binding</keyword>
<evidence type="ECO:0000256" key="5">
    <source>
        <dbReference type="ARBA" id="ARBA00012251"/>
    </source>
</evidence>
<protein>
    <recommendedName>
        <fullName evidence="20">Nuclear pore complex protein Nup153</fullName>
        <ecNumber evidence="5">2.3.2.31</ecNumber>
    </recommendedName>
    <alternativeName>
        <fullName evidence="22">153 kDa nucleoporin</fullName>
    </alternativeName>
    <alternativeName>
        <fullName evidence="21">Nucleoporin Nup153</fullName>
    </alternativeName>
    <alternativeName>
        <fullName evidence="6">RanBP-type and C3HC4-type zinc finger-containing protein 1</fullName>
    </alternativeName>
</protein>
<evidence type="ECO:0000256" key="7">
    <source>
        <dbReference type="ARBA" id="ARBA00022448"/>
    </source>
</evidence>
<evidence type="ECO:0000256" key="2">
    <source>
        <dbReference type="ARBA" id="ARBA00001947"/>
    </source>
</evidence>
<dbReference type="SUPFAM" id="SSF90209">
    <property type="entry name" value="Ran binding protein zinc finger-like"/>
    <property type="match status" value="2"/>
</dbReference>
<comment type="subcellular location">
    <subcellularLocation>
        <location evidence="3">Nucleus membrane</location>
    </subcellularLocation>
    <subcellularLocation>
        <location evidence="4">Nucleus</location>
        <location evidence="4">Nuclear pore complex</location>
    </subcellularLocation>
</comment>
<dbReference type="PROSITE" id="PS50089">
    <property type="entry name" value="ZF_RING_2"/>
    <property type="match status" value="1"/>
</dbReference>
<dbReference type="InterPro" id="IPR000315">
    <property type="entry name" value="Znf_B-box"/>
</dbReference>
<dbReference type="SUPFAM" id="SSF57850">
    <property type="entry name" value="RING/U-box"/>
    <property type="match status" value="1"/>
</dbReference>
<dbReference type="SMART" id="SM00336">
    <property type="entry name" value="BBOX"/>
    <property type="match status" value="1"/>
</dbReference>
<evidence type="ECO:0000256" key="22">
    <source>
        <dbReference type="ARBA" id="ARBA00079437"/>
    </source>
</evidence>
<dbReference type="PROSITE" id="PS00518">
    <property type="entry name" value="ZF_RING_1"/>
    <property type="match status" value="1"/>
</dbReference>
<dbReference type="GO" id="GO:0061630">
    <property type="term" value="F:ubiquitin protein ligase activity"/>
    <property type="evidence" value="ECO:0007669"/>
    <property type="project" value="UniProtKB-EC"/>
</dbReference>
<keyword evidence="10 23" id="KW-0863">Zinc-finger</keyword>
<accession>A0A8S3S2X7</accession>
<name>A0A8S3S2X7_MYTED</name>
<dbReference type="PROSITE" id="PS50196">
    <property type="entry name" value="RANBD1"/>
    <property type="match status" value="2"/>
</dbReference>
<reference evidence="29" key="1">
    <citation type="submission" date="2021-03" db="EMBL/GenBank/DDBJ databases">
        <authorList>
            <person name="Bekaert M."/>
        </authorList>
    </citation>
    <scope>NUCLEOTIDE SEQUENCE</scope>
</reference>
<dbReference type="Gene3D" id="3.30.40.10">
    <property type="entry name" value="Zinc/RING finger domain, C3HC4 (zinc finger)"/>
    <property type="match status" value="1"/>
</dbReference>
<dbReference type="GO" id="GO:0005096">
    <property type="term" value="F:GTPase activator activity"/>
    <property type="evidence" value="ECO:0007669"/>
    <property type="project" value="TreeGrafter"/>
</dbReference>
<keyword evidence="16" id="KW-0906">Nuclear pore complex</keyword>
<dbReference type="GO" id="GO:0003677">
    <property type="term" value="F:DNA binding"/>
    <property type="evidence" value="ECO:0007669"/>
    <property type="project" value="UniProtKB-KW"/>
</dbReference>
<dbReference type="InterPro" id="IPR001841">
    <property type="entry name" value="Znf_RING"/>
</dbReference>
<dbReference type="Gene3D" id="3.30.160.60">
    <property type="entry name" value="Classic Zinc Finger"/>
    <property type="match status" value="1"/>
</dbReference>
<keyword evidence="29" id="KW-0012">Acyltransferase</keyword>
<proteinExistence type="inferred from homology"/>
<dbReference type="CDD" id="cd19757">
    <property type="entry name" value="Bbox1"/>
    <property type="match status" value="1"/>
</dbReference>
<evidence type="ECO:0000256" key="21">
    <source>
        <dbReference type="ARBA" id="ARBA00078197"/>
    </source>
</evidence>
<evidence type="ECO:0000256" key="18">
    <source>
        <dbReference type="ARBA" id="ARBA00023242"/>
    </source>
</evidence>
<dbReference type="InterPro" id="IPR000156">
    <property type="entry name" value="Ran_bind_dom"/>
</dbReference>
<dbReference type="InterPro" id="IPR045255">
    <property type="entry name" value="RanBP1-like"/>
</dbReference>
<evidence type="ECO:0000256" key="9">
    <source>
        <dbReference type="ARBA" id="ARBA00022737"/>
    </source>
</evidence>
<keyword evidence="17" id="KW-0472">Membrane</keyword>
<keyword evidence="13" id="KW-0653">Protein transport</keyword>
<keyword evidence="18" id="KW-0539">Nucleus</keyword>
<feature type="domain" description="RanBD1" evidence="27">
    <location>
        <begin position="1199"/>
        <end position="1334"/>
    </location>
</feature>
<evidence type="ECO:0000256" key="14">
    <source>
        <dbReference type="ARBA" id="ARBA00023010"/>
    </source>
</evidence>
<dbReference type="Gene3D" id="2.30.29.30">
    <property type="entry name" value="Pleckstrin-homology domain (PH domain)/Phosphotyrosine-binding domain (PTB)"/>
    <property type="match status" value="2"/>
</dbReference>
<keyword evidence="30" id="KW-1185">Reference proteome</keyword>
<evidence type="ECO:0000256" key="11">
    <source>
        <dbReference type="ARBA" id="ARBA00022816"/>
    </source>
</evidence>
<dbReference type="InterPro" id="IPR011993">
    <property type="entry name" value="PH-like_dom_sf"/>
</dbReference>
<keyword evidence="12" id="KW-0862">Zinc</keyword>
<keyword evidence="9" id="KW-0677">Repeat</keyword>
<dbReference type="Pfam" id="PF00641">
    <property type="entry name" value="Zn_ribbon_RanBP"/>
    <property type="match status" value="3"/>
</dbReference>
<feature type="compositionally biased region" description="Polar residues" evidence="24">
    <location>
        <begin position="875"/>
        <end position="889"/>
    </location>
</feature>
<dbReference type="GO" id="GO:0051028">
    <property type="term" value="P:mRNA transport"/>
    <property type="evidence" value="ECO:0007669"/>
    <property type="project" value="UniProtKB-KW"/>
</dbReference>
<evidence type="ECO:0000313" key="30">
    <source>
        <dbReference type="Proteomes" id="UP000683360"/>
    </source>
</evidence>
<dbReference type="SMART" id="SM00184">
    <property type="entry name" value="RING"/>
    <property type="match status" value="1"/>
</dbReference>
<dbReference type="GO" id="GO:0015031">
    <property type="term" value="P:protein transport"/>
    <property type="evidence" value="ECO:0007669"/>
    <property type="project" value="UniProtKB-KW"/>
</dbReference>
<feature type="domain" description="RanBP2-type" evidence="28">
    <location>
        <begin position="982"/>
        <end position="1011"/>
    </location>
</feature>
<keyword evidence="29" id="KW-0808">Transferase</keyword>
<evidence type="ECO:0000256" key="24">
    <source>
        <dbReference type="SAM" id="MobiDB-lite"/>
    </source>
</evidence>
<comment type="catalytic activity">
    <reaction evidence="1">
        <text>[E2 ubiquitin-conjugating enzyme]-S-ubiquitinyl-L-cysteine + [acceptor protein]-L-lysine = [E2 ubiquitin-conjugating enzyme]-L-cysteine + [acceptor protein]-N(6)-ubiquitinyl-L-lysine.</text>
        <dbReference type="EC" id="2.3.2.31"/>
    </reaction>
</comment>
<evidence type="ECO:0000256" key="4">
    <source>
        <dbReference type="ARBA" id="ARBA00004567"/>
    </source>
</evidence>
<dbReference type="GO" id="GO:0031965">
    <property type="term" value="C:nuclear membrane"/>
    <property type="evidence" value="ECO:0007669"/>
    <property type="project" value="UniProtKB-SubCell"/>
</dbReference>
<evidence type="ECO:0000256" key="12">
    <source>
        <dbReference type="ARBA" id="ARBA00022833"/>
    </source>
</evidence>
<dbReference type="Proteomes" id="UP000683360">
    <property type="component" value="Unassembled WGS sequence"/>
</dbReference>
<evidence type="ECO:0000256" key="16">
    <source>
        <dbReference type="ARBA" id="ARBA00023132"/>
    </source>
</evidence>
<keyword evidence="11" id="KW-0509">mRNA transport</keyword>
<dbReference type="Pfam" id="PF00097">
    <property type="entry name" value="zf-C3HC4"/>
    <property type="match status" value="1"/>
</dbReference>
<feature type="compositionally biased region" description="Polar residues" evidence="24">
    <location>
        <begin position="482"/>
        <end position="524"/>
    </location>
</feature>
<dbReference type="InterPro" id="IPR013083">
    <property type="entry name" value="Znf_RING/FYVE/PHD"/>
</dbReference>
<evidence type="ECO:0000256" key="13">
    <source>
        <dbReference type="ARBA" id="ARBA00022927"/>
    </source>
</evidence>
<feature type="domain" description="B box-type" evidence="26">
    <location>
        <begin position="99"/>
        <end position="149"/>
    </location>
</feature>
<feature type="region of interest" description="Disordered" evidence="24">
    <location>
        <begin position="471"/>
        <end position="534"/>
    </location>
</feature>
<feature type="domain" description="RanBP2-type" evidence="28">
    <location>
        <begin position="726"/>
        <end position="755"/>
    </location>
</feature>
<dbReference type="CDD" id="cd16449">
    <property type="entry name" value="RING-HC"/>
    <property type="match status" value="1"/>
</dbReference>
<evidence type="ECO:0000259" key="26">
    <source>
        <dbReference type="PROSITE" id="PS50119"/>
    </source>
</evidence>
<dbReference type="PANTHER" id="PTHR23138:SF179">
    <property type="entry name" value="NUCLEAR PORE COMPLEX PROTEIN"/>
    <property type="match status" value="1"/>
</dbReference>
<keyword evidence="8" id="KW-0479">Metal-binding</keyword>
<evidence type="ECO:0000256" key="1">
    <source>
        <dbReference type="ARBA" id="ARBA00001798"/>
    </source>
</evidence>
<evidence type="ECO:0000259" key="28">
    <source>
        <dbReference type="PROSITE" id="PS50199"/>
    </source>
</evidence>
<evidence type="ECO:0000256" key="15">
    <source>
        <dbReference type="ARBA" id="ARBA00023125"/>
    </source>
</evidence>
<evidence type="ECO:0000256" key="19">
    <source>
        <dbReference type="ARBA" id="ARBA00060842"/>
    </source>
</evidence>
<dbReference type="Gene3D" id="4.10.1060.10">
    <property type="entry name" value="Zinc finger, RanBP2-type"/>
    <property type="match status" value="3"/>
</dbReference>
<sequence length="1404" mass="154981">MAECVDSQKTKDILTCSICLERFIKPKSLPCLHTFCEGCILTYSTSILGKLEGKNHIECPVCRATVRLPKKECTAKEFVDQLPANFLIIGLLEKEKVTRPEKICMSCERLDITSNATFICMDCSDTLCDTCLKYHRANKATSNHDTKPISTLTDEVNIPKAFKNICALHSKKLRLFCNDHDIPCCTLCASLCHRKCDNVVTIEEKAKRFCADAGFEKLKVDIVHVSNDFDTLLSYYTECLQSNVKHYEDNQKMIEIACSNMISKVRAMEITKKAELKKIYEERKHILDDRMDSCTNCKNTVLSDKQTIEVSIEKASEVQVMIEAQKIASQIEKYKQLLKTYKFDGSKILICFATGIQNTIDVFMNSLFKLSVSNEVKFLKLLTDERIPVLNSEQQSSLNQSVGYFWNQKEDTKIKLHRPIFGTSLAAQNVGTERSFSASPSTSPLLDSLLAGTTLPEKTLSYPVSIVTSVTSGSSAPKRTFSFGQQPIKTGTQSPFSFGQVSSTTPGGGQNLFTSSQKASTTSPGADGYIFPSPQKENIFAGKSSSPVKSPSKTYTDEYEPNVDFKPVIDLPDLVETKTGEEEEEAVFCERANLFRFDDGQWKERGTGELKLLRHKQTKRVRLLMRREQVLKVCANHFLTQEMNLSPIQSSKKAWCWNAQDFSEGEITIEKLAVRFKDEDLALKFKTTFEKLQFELDQVQSKPVKKEPAKTVTSDKPSLGSMFKKEEGSWSCPACLLSNKSDVQKCAACQTLKPGLKPEDAIKTESKSSNVFSSTSSGVKFEKTSSEQKSSGFSFQSAAKPTSAADIIFGQTTKGTNSTTPATGSGFKFVGQTVSTVKTTTSVADTGKPPLSGGFKFGHLPESEKKKATPGAVSFGQTVSSTSTTQPAKSTIGGFTFQSPKPSGFSFGGETKSYTFKPAAKFSFKPSAPIASPSPSLTVTEIKNKPVSFKPSTPLDASPVIPKSEHAKKVEMKGFGNLFKPKEGSWKCNGCLMSNNSDALKCPACQTRKPGVTWEEAKSSNQSEKKEGKKGFGDFFKPKEGVCKCDGCLVSNNGDVLKCLACGTLKPGVTKEDLPKETVKSSAFGSTGGGFNFGGKGGFTFGTAGNSDIKAGSRFTFQSTDTAGFNFTRTKSNAEKNKPDAVTKGFNFTLQPSATVTPEKSSSGFNFTLSPSIDAGPKSPPTDAEGMYLNKDGDDDHIHFEPIIELPSVVDVVTGEENEEVLFQHRSKLFRFVDGEWKERGLGDIKISKHKENGKVRLLMRRAQIYKICLNHYLTQELELKPMPKTDGKAWIWFAMDYSDEEPAMQQLAVKFKNQEIATGFKKAFDDAKAKLESSVATQESPVRRGDDSYIRTDGIEFVKEEKATKEQITMARKFFLPDHFYLYEKKPSCPGCIGCEDEEPGNY</sequence>